<accession>A0A7S3RA42</accession>
<evidence type="ECO:0000256" key="1">
    <source>
        <dbReference type="SAM" id="MobiDB-lite"/>
    </source>
</evidence>
<feature type="region of interest" description="Disordered" evidence="1">
    <location>
        <begin position="1"/>
        <end position="73"/>
    </location>
</feature>
<dbReference type="AlphaFoldDB" id="A0A7S3RA42"/>
<feature type="region of interest" description="Disordered" evidence="1">
    <location>
        <begin position="333"/>
        <end position="355"/>
    </location>
</feature>
<gene>
    <name evidence="2" type="ORF">DTER00134_LOCUS22147</name>
</gene>
<feature type="compositionally biased region" description="Low complexity" evidence="1">
    <location>
        <begin position="1"/>
        <end position="29"/>
    </location>
</feature>
<protein>
    <submittedName>
        <fullName evidence="2">Uncharacterized protein</fullName>
    </submittedName>
</protein>
<feature type="compositionally biased region" description="Low complexity" evidence="1">
    <location>
        <begin position="424"/>
        <end position="434"/>
    </location>
</feature>
<name>A0A7S3RA42_DUNTE</name>
<sequence length="515" mass="54978">MSSKASTKANSVSSSRSTSRSSSFYGSTSLLPALLRNHEDNADSEASTPRDAHSSLSRTLLRQGSKHSQYSQLQDPLHALETAQGILQSMPGLARKGAGGCGNGSGDVAAAPWGGPGNDCSPRLRTKHHLDEDLERSNDSPRLQSKHHLDVGVEKSSQGLEGPRLGPRRGGSTPRKPRSVSWAHYDLCSALYIPPGAAPVQPSNLSSPTRGPVVPPLNLSKLGFSSLPPSPTFTSPTVTSARQPRPRRNSMLCYSSAPSLCLAEYSELGIEYILSDLALDSEALKVGDGRYRSTRLDTPTLFADSKRIFFRGDKRNRLPSFKLTPREVATSKEMSALSGQENINQLSQQGGKDGPREYRCFEGCKSSMGLSFDTWEEAGNAESPRARLPSISRAQKPSLSLMPSGGTLTGSCTSGHRLPPPPAARSSTTALSAPGDPPSQPFCPQGDTFPHPAPEPSSSPRERGLKLKGSLLPKLGELISPQVSTHPPPASQQSAVFPTHQCLGPPPFLSPTMRR</sequence>
<feature type="compositionally biased region" description="Low complexity" evidence="1">
    <location>
        <begin position="467"/>
        <end position="478"/>
    </location>
</feature>
<reference evidence="2" key="1">
    <citation type="submission" date="2021-01" db="EMBL/GenBank/DDBJ databases">
        <authorList>
            <person name="Corre E."/>
            <person name="Pelletier E."/>
            <person name="Niang G."/>
            <person name="Scheremetjew M."/>
            <person name="Finn R."/>
            <person name="Kale V."/>
            <person name="Holt S."/>
            <person name="Cochrane G."/>
            <person name="Meng A."/>
            <person name="Brown T."/>
            <person name="Cohen L."/>
        </authorList>
    </citation>
    <scope>NUCLEOTIDE SEQUENCE</scope>
    <source>
        <strain evidence="2">CCMP1320</strain>
    </source>
</reference>
<organism evidence="2">
    <name type="scientific">Dunaliella tertiolecta</name>
    <name type="common">Green alga</name>
    <dbReference type="NCBI Taxonomy" id="3047"/>
    <lineage>
        <taxon>Eukaryota</taxon>
        <taxon>Viridiplantae</taxon>
        <taxon>Chlorophyta</taxon>
        <taxon>core chlorophytes</taxon>
        <taxon>Chlorophyceae</taxon>
        <taxon>CS clade</taxon>
        <taxon>Chlamydomonadales</taxon>
        <taxon>Dunaliellaceae</taxon>
        <taxon>Dunaliella</taxon>
    </lineage>
</organism>
<feature type="region of interest" description="Disordered" evidence="1">
    <location>
        <begin position="395"/>
        <end position="515"/>
    </location>
</feature>
<dbReference type="EMBL" id="HBIP01036525">
    <property type="protein sequence ID" value="CAE0507071.1"/>
    <property type="molecule type" value="Transcribed_RNA"/>
</dbReference>
<feature type="compositionally biased region" description="Polar residues" evidence="1">
    <location>
        <begin position="337"/>
        <end position="350"/>
    </location>
</feature>
<feature type="compositionally biased region" description="Polar residues" evidence="1">
    <location>
        <begin position="481"/>
        <end position="496"/>
    </location>
</feature>
<feature type="region of interest" description="Disordered" evidence="1">
    <location>
        <begin position="132"/>
        <end position="178"/>
    </location>
</feature>
<evidence type="ECO:0000313" key="2">
    <source>
        <dbReference type="EMBL" id="CAE0507071.1"/>
    </source>
</evidence>
<feature type="compositionally biased region" description="Low complexity" evidence="1">
    <location>
        <begin position="404"/>
        <end position="417"/>
    </location>
</feature>
<proteinExistence type="predicted"/>
<feature type="compositionally biased region" description="Polar residues" evidence="1">
    <location>
        <begin position="54"/>
        <end position="73"/>
    </location>
</feature>